<dbReference type="Pfam" id="PF00400">
    <property type="entry name" value="WD40"/>
    <property type="match status" value="2"/>
</dbReference>
<gene>
    <name evidence="5" type="ORF">CHS0354_006722</name>
</gene>
<evidence type="ECO:0000313" key="5">
    <source>
        <dbReference type="EMBL" id="KAK3604043.1"/>
    </source>
</evidence>
<comment type="similarity">
    <text evidence="1">Belongs to the WD repeat THOC6 family.</text>
</comment>
<feature type="chain" id="PRO_5042217438" evidence="4">
    <location>
        <begin position="20"/>
        <end position="286"/>
    </location>
</feature>
<organism evidence="5 6">
    <name type="scientific">Potamilus streckersoni</name>
    <dbReference type="NCBI Taxonomy" id="2493646"/>
    <lineage>
        <taxon>Eukaryota</taxon>
        <taxon>Metazoa</taxon>
        <taxon>Spiralia</taxon>
        <taxon>Lophotrochozoa</taxon>
        <taxon>Mollusca</taxon>
        <taxon>Bivalvia</taxon>
        <taxon>Autobranchia</taxon>
        <taxon>Heteroconchia</taxon>
        <taxon>Palaeoheterodonta</taxon>
        <taxon>Unionida</taxon>
        <taxon>Unionoidea</taxon>
        <taxon>Unionidae</taxon>
        <taxon>Ambleminae</taxon>
        <taxon>Lampsilini</taxon>
        <taxon>Potamilus</taxon>
    </lineage>
</organism>
<dbReference type="InterPro" id="IPR015943">
    <property type="entry name" value="WD40/YVTN_repeat-like_dom_sf"/>
</dbReference>
<evidence type="ECO:0000256" key="4">
    <source>
        <dbReference type="SAM" id="SignalP"/>
    </source>
</evidence>
<dbReference type="InterPro" id="IPR036322">
    <property type="entry name" value="WD40_repeat_dom_sf"/>
</dbReference>
<dbReference type="PROSITE" id="PS50082">
    <property type="entry name" value="WD_REPEATS_2"/>
    <property type="match status" value="1"/>
</dbReference>
<evidence type="ECO:0000256" key="3">
    <source>
        <dbReference type="PROSITE-ProRule" id="PRU00221"/>
    </source>
</evidence>
<dbReference type="EMBL" id="JAEAOA010000462">
    <property type="protein sequence ID" value="KAK3604043.1"/>
    <property type="molecule type" value="Genomic_DNA"/>
</dbReference>
<dbReference type="PANTHER" id="PTHR44411:SF1">
    <property type="entry name" value="THO COMPLEX SUBUNIT 6 HOMOLOG"/>
    <property type="match status" value="1"/>
</dbReference>
<dbReference type="GO" id="GO:0006406">
    <property type="term" value="P:mRNA export from nucleus"/>
    <property type="evidence" value="ECO:0007669"/>
    <property type="project" value="TreeGrafter"/>
</dbReference>
<feature type="signal peptide" evidence="4">
    <location>
        <begin position="1"/>
        <end position="19"/>
    </location>
</feature>
<dbReference type="SUPFAM" id="SSF50978">
    <property type="entry name" value="WD40 repeat-like"/>
    <property type="match status" value="1"/>
</dbReference>
<dbReference type="AlphaFoldDB" id="A0AAE0T6F4"/>
<evidence type="ECO:0000256" key="2">
    <source>
        <dbReference type="ARBA" id="ARBA00022574"/>
    </source>
</evidence>
<dbReference type="PROSITE" id="PS50294">
    <property type="entry name" value="WD_REPEATS_REGION"/>
    <property type="match status" value="1"/>
</dbReference>
<dbReference type="InterPro" id="IPR042626">
    <property type="entry name" value="THOC6"/>
</dbReference>
<sequence>MFSEFILILYSLEAALAPAATDITKNPIYTFKASEDGSIYCLISTDTLIISASNGTISAWKWSDVLSRAGKVLWTITIPKRRPFFTPEVNSIYINSKADMASHLFAGCGDNNIYVYDIETGQEVHCLQGHTDYVHAVTKKNDNECVSASEDGTVRIWDYRTAGESTLVLQPYKHEICGGGPRMSAWYLRSLTMSATFDTPGACQQFIMFNEDTVISAGTEAFVNHWYMNGDCKSRVPCTPTSVFSVAINRESENNRVLCVAGSSATIDVCTNFGYKAFGLSFTMPD</sequence>
<name>A0AAE0T6F4_9BIVA</name>
<accession>A0AAE0T6F4</accession>
<comment type="caution">
    <text evidence="5">The sequence shown here is derived from an EMBL/GenBank/DDBJ whole genome shotgun (WGS) entry which is preliminary data.</text>
</comment>
<keyword evidence="6" id="KW-1185">Reference proteome</keyword>
<proteinExistence type="inferred from homology"/>
<dbReference type="GO" id="GO:0000346">
    <property type="term" value="C:transcription export complex"/>
    <property type="evidence" value="ECO:0007669"/>
    <property type="project" value="TreeGrafter"/>
</dbReference>
<evidence type="ECO:0000313" key="6">
    <source>
        <dbReference type="Proteomes" id="UP001195483"/>
    </source>
</evidence>
<dbReference type="SMART" id="SM00320">
    <property type="entry name" value="WD40"/>
    <property type="match status" value="4"/>
</dbReference>
<dbReference type="InterPro" id="IPR001680">
    <property type="entry name" value="WD40_rpt"/>
</dbReference>
<protein>
    <submittedName>
        <fullName evidence="5">Uncharacterized protein</fullName>
    </submittedName>
</protein>
<dbReference type="Gene3D" id="2.130.10.10">
    <property type="entry name" value="YVTN repeat-like/Quinoprotein amine dehydrogenase"/>
    <property type="match status" value="1"/>
</dbReference>
<dbReference type="PANTHER" id="PTHR44411">
    <property type="entry name" value="THO COMPLEX SUBUNIT 6 HOMOLOG"/>
    <property type="match status" value="1"/>
</dbReference>
<keyword evidence="2 3" id="KW-0853">WD repeat</keyword>
<dbReference type="Proteomes" id="UP001195483">
    <property type="component" value="Unassembled WGS sequence"/>
</dbReference>
<keyword evidence="4" id="KW-0732">Signal</keyword>
<reference evidence="5" key="1">
    <citation type="journal article" date="2021" name="Genome Biol. Evol.">
        <title>A High-Quality Reference Genome for a Parasitic Bivalve with Doubly Uniparental Inheritance (Bivalvia: Unionida).</title>
        <authorList>
            <person name="Smith C.H."/>
        </authorList>
    </citation>
    <scope>NUCLEOTIDE SEQUENCE</scope>
    <source>
        <strain evidence="5">CHS0354</strain>
    </source>
</reference>
<feature type="repeat" description="WD" evidence="3">
    <location>
        <begin position="127"/>
        <end position="167"/>
    </location>
</feature>
<evidence type="ECO:0000256" key="1">
    <source>
        <dbReference type="ARBA" id="ARBA00009728"/>
    </source>
</evidence>
<reference evidence="5" key="2">
    <citation type="journal article" date="2021" name="Genome Biol. Evol.">
        <title>Developing a high-quality reference genome for a parasitic bivalve with doubly uniparental inheritance (Bivalvia: Unionida).</title>
        <authorList>
            <person name="Smith C.H."/>
        </authorList>
    </citation>
    <scope>NUCLEOTIDE SEQUENCE</scope>
    <source>
        <strain evidence="5">CHS0354</strain>
        <tissue evidence="5">Mantle</tissue>
    </source>
</reference>
<dbReference type="GO" id="GO:0000347">
    <property type="term" value="C:THO complex"/>
    <property type="evidence" value="ECO:0007669"/>
    <property type="project" value="TreeGrafter"/>
</dbReference>
<reference evidence="5" key="3">
    <citation type="submission" date="2023-05" db="EMBL/GenBank/DDBJ databases">
        <authorList>
            <person name="Smith C.H."/>
        </authorList>
    </citation>
    <scope>NUCLEOTIDE SEQUENCE</scope>
    <source>
        <strain evidence="5">CHS0354</strain>
        <tissue evidence="5">Mantle</tissue>
    </source>
</reference>